<organism evidence="1 2">
    <name type="scientific">Gynuella sunshinyii YC6258</name>
    <dbReference type="NCBI Taxonomy" id="1445510"/>
    <lineage>
        <taxon>Bacteria</taxon>
        <taxon>Pseudomonadati</taxon>
        <taxon>Pseudomonadota</taxon>
        <taxon>Gammaproteobacteria</taxon>
        <taxon>Oceanospirillales</taxon>
        <taxon>Saccharospirillaceae</taxon>
        <taxon>Gynuella</taxon>
    </lineage>
</organism>
<proteinExistence type="predicted"/>
<dbReference type="KEGG" id="gsn:YC6258_01710"/>
<reference evidence="1 2" key="1">
    <citation type="submission" date="2014-01" db="EMBL/GenBank/DDBJ databases">
        <title>Full genme sequencing of cellulolytic bacterium Gynuella sunshinyii YC6258T gen. nov., sp. nov.</title>
        <authorList>
            <person name="Khan H."/>
            <person name="Chung E.J."/>
            <person name="Chung Y.R."/>
        </authorList>
    </citation>
    <scope>NUCLEOTIDE SEQUENCE [LARGE SCALE GENOMIC DNA]</scope>
    <source>
        <strain evidence="1 2">YC6258</strain>
    </source>
</reference>
<evidence type="ECO:0000313" key="1">
    <source>
        <dbReference type="EMBL" id="AJQ93758.1"/>
    </source>
</evidence>
<protein>
    <submittedName>
        <fullName evidence="1">Uncharacterized protein</fullName>
    </submittedName>
</protein>
<dbReference type="EMBL" id="CP007142">
    <property type="protein sequence ID" value="AJQ93758.1"/>
    <property type="molecule type" value="Genomic_DNA"/>
</dbReference>
<dbReference type="AlphaFoldDB" id="A0A0C5VK80"/>
<gene>
    <name evidence="1" type="ORF">YC6258_01710</name>
</gene>
<evidence type="ECO:0000313" key="2">
    <source>
        <dbReference type="Proteomes" id="UP000032266"/>
    </source>
</evidence>
<dbReference type="Proteomes" id="UP000032266">
    <property type="component" value="Chromosome"/>
</dbReference>
<keyword evidence="2" id="KW-1185">Reference proteome</keyword>
<name>A0A0C5VK80_9GAMM</name>
<sequence>MRLLKVFDDVSHICRAISCQHKLRPKNSIPGTTEINRNPMLPKLVLKKVDQNRYEV</sequence>
<dbReference type="HOGENOM" id="CLU_3007923_0_0_6"/>
<accession>A0A0C5VK80</accession>